<reference evidence="9" key="1">
    <citation type="journal article" date="2019" name="Int. J. Syst. Evol. Microbiol.">
        <title>The Global Catalogue of Microorganisms (GCM) 10K type strain sequencing project: providing services to taxonomists for standard genome sequencing and annotation.</title>
        <authorList>
            <consortium name="The Broad Institute Genomics Platform"/>
            <consortium name="The Broad Institute Genome Sequencing Center for Infectious Disease"/>
            <person name="Wu L."/>
            <person name="Ma J."/>
        </authorList>
    </citation>
    <scope>NUCLEOTIDE SEQUENCE [LARGE SCALE GENOMIC DNA]</scope>
    <source>
        <strain evidence="9">CGMCC 1.15353</strain>
    </source>
</reference>
<dbReference type="PROSITE" id="PS51737">
    <property type="entry name" value="RECOMBINASE_DNA_BIND"/>
    <property type="match status" value="1"/>
</dbReference>
<dbReference type="Gene3D" id="3.40.50.1390">
    <property type="entry name" value="Resolvase, N-terminal catalytic domain"/>
    <property type="match status" value="1"/>
</dbReference>
<dbReference type="InterPro" id="IPR006119">
    <property type="entry name" value="Resolv_N"/>
</dbReference>
<dbReference type="Pfam" id="PF07508">
    <property type="entry name" value="Recombinase"/>
    <property type="match status" value="1"/>
</dbReference>
<dbReference type="PANTHER" id="PTHR30461:SF23">
    <property type="entry name" value="DNA RECOMBINASE-RELATED"/>
    <property type="match status" value="1"/>
</dbReference>
<dbReference type="RefSeq" id="WP_188651571.1">
    <property type="nucleotide sequence ID" value="NZ_BMIN01000003.1"/>
</dbReference>
<dbReference type="PROSITE" id="PS00397">
    <property type="entry name" value="RECOMBINASES_1"/>
    <property type="match status" value="1"/>
</dbReference>
<organism evidence="8 9">
    <name type="scientific">Pontibacillus salipaludis</name>
    <dbReference type="NCBI Taxonomy" id="1697394"/>
    <lineage>
        <taxon>Bacteria</taxon>
        <taxon>Bacillati</taxon>
        <taxon>Bacillota</taxon>
        <taxon>Bacilli</taxon>
        <taxon>Bacillales</taxon>
        <taxon>Bacillaceae</taxon>
        <taxon>Pontibacillus</taxon>
    </lineage>
</organism>
<evidence type="ECO:0000256" key="4">
    <source>
        <dbReference type="PROSITE-ProRule" id="PRU10137"/>
    </source>
</evidence>
<keyword evidence="1" id="KW-0229">DNA integration</keyword>
<feature type="domain" description="Resolvase/invertase-type recombinase catalytic" evidence="6">
    <location>
        <begin position="2"/>
        <end position="149"/>
    </location>
</feature>
<dbReference type="PROSITE" id="PS51736">
    <property type="entry name" value="RECOMBINASES_3"/>
    <property type="match status" value="1"/>
</dbReference>
<evidence type="ECO:0000259" key="6">
    <source>
        <dbReference type="PROSITE" id="PS51736"/>
    </source>
</evidence>
<evidence type="ECO:0000259" key="7">
    <source>
        <dbReference type="PROSITE" id="PS51737"/>
    </source>
</evidence>
<dbReference type="Gene3D" id="3.90.1750.20">
    <property type="entry name" value="Putative Large Serine Recombinase, Chain B, Domain 2"/>
    <property type="match status" value="1"/>
</dbReference>
<feature type="coiled-coil region" evidence="5">
    <location>
        <begin position="365"/>
        <end position="427"/>
    </location>
</feature>
<sequence>MKVAIYVRVSTVEQAKEGFSIAAQKQRLQAYCESQNWDIVGYFVDEGISAKNVQRPELLRMMEFIKQGTIDTVLVYKLDRLTRSVLDLYEMLKVFDKYNCKFKSATEVYDTTSAMGRMFITLVAALAQFERENLAERVSMGMSEKARQGKWSTHRPPFGYKVNDNYGLEVIPEEAELVKYIYESYLTKGAKSIAKELNKKIIEEGGITPRKSKYWQDTGISYILDNPIYIGTGRWHYRTHKENYFEIEDMAPAIISEELYEKVKSMRKNRSKVHPRRATSPFVFSGIARCGECGSTLMGKYGSGTNADGTKNKKKRNYQCTKKQQGLCDSKGVSEKYVEGQFLNVLSSWDITKEAIEESNPQDHTDDTEEQVSKLKRELKKIEDRRKKWQYAWANDAITDEDFTSRMNEENTREESITEELKSLQAQSQKPIVDNAAITEALTDLSSNWYAMSVDERKSFMQMFFKEFTVDRVNNKRSSDCIRIRDVKLH</sequence>
<name>A0ABQ1PW29_9BACI</name>
<gene>
    <name evidence="8" type="primary">int</name>
    <name evidence="8" type="ORF">GCM10011389_10710</name>
</gene>
<feature type="active site" description="O-(5'-phospho-DNA)-serine intermediate" evidence="4">
    <location>
        <position position="10"/>
    </location>
</feature>
<evidence type="ECO:0000256" key="1">
    <source>
        <dbReference type="ARBA" id="ARBA00022908"/>
    </source>
</evidence>
<evidence type="ECO:0000256" key="2">
    <source>
        <dbReference type="ARBA" id="ARBA00023125"/>
    </source>
</evidence>
<dbReference type="InterPro" id="IPR050639">
    <property type="entry name" value="SSR_resolvase"/>
</dbReference>
<dbReference type="InterPro" id="IPR036162">
    <property type="entry name" value="Resolvase-like_N_sf"/>
</dbReference>
<proteinExistence type="predicted"/>
<dbReference type="CDD" id="cd00338">
    <property type="entry name" value="Ser_Recombinase"/>
    <property type="match status" value="1"/>
</dbReference>
<evidence type="ECO:0000256" key="3">
    <source>
        <dbReference type="ARBA" id="ARBA00023172"/>
    </source>
</evidence>
<accession>A0ABQ1PW29</accession>
<dbReference type="Pfam" id="PF00239">
    <property type="entry name" value="Resolvase"/>
    <property type="match status" value="1"/>
</dbReference>
<evidence type="ECO:0000313" key="8">
    <source>
        <dbReference type="EMBL" id="GGD05089.1"/>
    </source>
</evidence>
<dbReference type="EMBL" id="BMIN01000003">
    <property type="protein sequence ID" value="GGD05089.1"/>
    <property type="molecule type" value="Genomic_DNA"/>
</dbReference>
<dbReference type="PANTHER" id="PTHR30461">
    <property type="entry name" value="DNA-INVERTASE FROM LAMBDOID PROPHAGE"/>
    <property type="match status" value="1"/>
</dbReference>
<keyword evidence="3" id="KW-0233">DNA recombination</keyword>
<dbReference type="SMART" id="SM00857">
    <property type="entry name" value="Resolvase"/>
    <property type="match status" value="1"/>
</dbReference>
<keyword evidence="2" id="KW-0238">DNA-binding</keyword>
<evidence type="ECO:0000256" key="5">
    <source>
        <dbReference type="SAM" id="Coils"/>
    </source>
</evidence>
<keyword evidence="9" id="KW-1185">Reference proteome</keyword>
<dbReference type="InterPro" id="IPR025827">
    <property type="entry name" value="Zn_ribbon_recom_dom"/>
</dbReference>
<dbReference type="InterPro" id="IPR038109">
    <property type="entry name" value="DNA_bind_recomb_sf"/>
</dbReference>
<dbReference type="InterPro" id="IPR011109">
    <property type="entry name" value="DNA_bind_recombinase_dom"/>
</dbReference>
<dbReference type="Pfam" id="PF13408">
    <property type="entry name" value="Zn_ribbon_recom"/>
    <property type="match status" value="1"/>
</dbReference>
<feature type="domain" description="Recombinase" evidence="7">
    <location>
        <begin position="157"/>
        <end position="273"/>
    </location>
</feature>
<comment type="caution">
    <text evidence="8">The sequence shown here is derived from an EMBL/GenBank/DDBJ whole genome shotgun (WGS) entry which is preliminary data.</text>
</comment>
<dbReference type="SUPFAM" id="SSF53041">
    <property type="entry name" value="Resolvase-like"/>
    <property type="match status" value="1"/>
</dbReference>
<evidence type="ECO:0000313" key="9">
    <source>
        <dbReference type="Proteomes" id="UP000642571"/>
    </source>
</evidence>
<protein>
    <submittedName>
        <fullName evidence="8">Integrase</fullName>
    </submittedName>
</protein>
<dbReference type="Proteomes" id="UP000642571">
    <property type="component" value="Unassembled WGS sequence"/>
</dbReference>
<keyword evidence="5" id="KW-0175">Coiled coil</keyword>
<dbReference type="InterPro" id="IPR006118">
    <property type="entry name" value="Recombinase_CS"/>
</dbReference>